<comment type="caution">
    <text evidence="1">The sequence shown here is derived from an EMBL/GenBank/DDBJ whole genome shotgun (WGS) entry which is preliminary data.</text>
</comment>
<dbReference type="EMBL" id="JAAIUW010000003">
    <property type="protein sequence ID" value="KAF7839492.1"/>
    <property type="molecule type" value="Genomic_DNA"/>
</dbReference>
<evidence type="ECO:0000313" key="2">
    <source>
        <dbReference type="Proteomes" id="UP000634136"/>
    </source>
</evidence>
<gene>
    <name evidence="1" type="ORF">G2W53_007974</name>
</gene>
<dbReference type="AlphaFoldDB" id="A0A835CHR2"/>
<evidence type="ECO:0000313" key="1">
    <source>
        <dbReference type="EMBL" id="KAF7839492.1"/>
    </source>
</evidence>
<organism evidence="1 2">
    <name type="scientific">Senna tora</name>
    <dbReference type="NCBI Taxonomy" id="362788"/>
    <lineage>
        <taxon>Eukaryota</taxon>
        <taxon>Viridiplantae</taxon>
        <taxon>Streptophyta</taxon>
        <taxon>Embryophyta</taxon>
        <taxon>Tracheophyta</taxon>
        <taxon>Spermatophyta</taxon>
        <taxon>Magnoliopsida</taxon>
        <taxon>eudicotyledons</taxon>
        <taxon>Gunneridae</taxon>
        <taxon>Pentapetalae</taxon>
        <taxon>rosids</taxon>
        <taxon>fabids</taxon>
        <taxon>Fabales</taxon>
        <taxon>Fabaceae</taxon>
        <taxon>Caesalpinioideae</taxon>
        <taxon>Cassia clade</taxon>
        <taxon>Senna</taxon>
    </lineage>
</organism>
<protein>
    <submittedName>
        <fullName evidence="1">Uncharacterized protein</fullName>
    </submittedName>
</protein>
<dbReference type="Proteomes" id="UP000634136">
    <property type="component" value="Unassembled WGS sequence"/>
</dbReference>
<proteinExistence type="predicted"/>
<reference evidence="1" key="1">
    <citation type="submission" date="2020-09" db="EMBL/GenBank/DDBJ databases">
        <title>Genome-Enabled Discovery of Anthraquinone Biosynthesis in Senna tora.</title>
        <authorList>
            <person name="Kang S.-H."/>
            <person name="Pandey R.P."/>
            <person name="Lee C.-M."/>
            <person name="Sim J.-S."/>
            <person name="Jeong J.-T."/>
            <person name="Choi B.-S."/>
            <person name="Jung M."/>
            <person name="Ginzburg D."/>
            <person name="Zhao K."/>
            <person name="Won S.Y."/>
            <person name="Oh T.-J."/>
            <person name="Yu Y."/>
            <person name="Kim N.-H."/>
            <person name="Lee O.R."/>
            <person name="Lee T.-H."/>
            <person name="Bashyal P."/>
            <person name="Kim T.-S."/>
            <person name="Lee W.-H."/>
            <person name="Kawkins C."/>
            <person name="Kim C.-K."/>
            <person name="Kim J.S."/>
            <person name="Ahn B.O."/>
            <person name="Rhee S.Y."/>
            <person name="Sohng J.K."/>
        </authorList>
    </citation>
    <scope>NUCLEOTIDE SEQUENCE</scope>
    <source>
        <tissue evidence="1">Leaf</tissue>
    </source>
</reference>
<sequence>MALHQLMVEKGLVPSPRWEMRWKLVIQKLK</sequence>
<keyword evidence="2" id="KW-1185">Reference proteome</keyword>
<name>A0A835CHR2_9FABA</name>
<accession>A0A835CHR2</accession>